<gene>
    <name evidence="1" type="ORF">DSM104329_04758</name>
</gene>
<dbReference type="SUPFAM" id="SSF54826">
    <property type="entry name" value="Enolase N-terminal domain-like"/>
    <property type="match status" value="1"/>
</dbReference>
<accession>A0A9E6Y1D9</accession>
<proteinExistence type="predicted"/>
<dbReference type="KEGG" id="sbae:DSM104329_04758"/>
<evidence type="ECO:0008006" key="3">
    <source>
        <dbReference type="Google" id="ProtNLM"/>
    </source>
</evidence>
<dbReference type="Proteomes" id="UP001162834">
    <property type="component" value="Chromosome"/>
</dbReference>
<evidence type="ECO:0000313" key="2">
    <source>
        <dbReference type="Proteomes" id="UP001162834"/>
    </source>
</evidence>
<dbReference type="InterPro" id="IPR029017">
    <property type="entry name" value="Enolase-like_N"/>
</dbReference>
<dbReference type="AlphaFoldDB" id="A0A9E6Y1D9"/>
<name>A0A9E6Y1D9_9ACTN</name>
<keyword evidence="2" id="KW-1185">Reference proteome</keyword>
<dbReference type="EMBL" id="CP087164">
    <property type="protein sequence ID" value="UGS38334.1"/>
    <property type="molecule type" value="Genomic_DNA"/>
</dbReference>
<reference evidence="1" key="1">
    <citation type="journal article" date="2022" name="Int. J. Syst. Evol. Microbiol.">
        <title>Pseudomonas aegrilactucae sp. nov. and Pseudomonas morbosilactucae sp. nov., pathogens causing bacterial rot of lettuce in Japan.</title>
        <authorList>
            <person name="Sawada H."/>
            <person name="Fujikawa T."/>
            <person name="Satou M."/>
        </authorList>
    </citation>
    <scope>NUCLEOTIDE SEQUENCE</scope>
    <source>
        <strain evidence="1">0166_1</strain>
    </source>
</reference>
<organism evidence="1 2">
    <name type="scientific">Capillimicrobium parvum</name>
    <dbReference type="NCBI Taxonomy" id="2884022"/>
    <lineage>
        <taxon>Bacteria</taxon>
        <taxon>Bacillati</taxon>
        <taxon>Actinomycetota</taxon>
        <taxon>Thermoleophilia</taxon>
        <taxon>Solirubrobacterales</taxon>
        <taxon>Capillimicrobiaceae</taxon>
        <taxon>Capillimicrobium</taxon>
    </lineage>
</organism>
<evidence type="ECO:0000313" key="1">
    <source>
        <dbReference type="EMBL" id="UGS38334.1"/>
    </source>
</evidence>
<dbReference type="Gene3D" id="3.30.390.10">
    <property type="entry name" value="Enolase-like, N-terminal domain"/>
    <property type="match status" value="1"/>
</dbReference>
<sequence length="100" mass="10269">MPAIDDVRVTVCRIPTDEPESDGTLEWDATTIVLVEVQAAGTTGLGYTYGDAAAAGVAAGKLAGTVVGRDALDVHQAWLAMVRAIRNDGRRGLAGMAVSA</sequence>
<protein>
    <recommendedName>
        <fullName evidence="3">Mandelate racemase</fullName>
    </recommendedName>
</protein>